<evidence type="ECO:0000259" key="7">
    <source>
        <dbReference type="PROSITE" id="PS50011"/>
    </source>
</evidence>
<dbReference type="InterPro" id="IPR000719">
    <property type="entry name" value="Prot_kinase_dom"/>
</dbReference>
<sequence length="316" mass="35645">MDSKTFGRYEIKAEIGRGGMATVYQAFDPRFQRDVALKVLPLEFMHDPSFQDRFIREAQVIASIEHPAIVPVYDFGEQNGQPYLVMRYMPGGSLKKRLEHGPFNMYEIVNIFSRLTPAIDEMHSQGIIHRDLKPDNILFDKQDNPAISDFGLVKLTEASSALTGTKIIGTPAYMSPEQAYGDQELDARSDIYSLGVILFEMLTGTCPFHADTPIRTAMKHIHDPIPPILNVRSDLPPKVEPLMNKVLAKKPDARYSTSGELTRDLHLIISPDFKPISISRDERSYQSSLPPETQPDQSPQRVKKMTLWLALGWGFG</sequence>
<dbReference type="CDD" id="cd14014">
    <property type="entry name" value="STKc_PknB_like"/>
    <property type="match status" value="1"/>
</dbReference>
<dbReference type="SMART" id="SM00220">
    <property type="entry name" value="S_TKc"/>
    <property type="match status" value="1"/>
</dbReference>
<evidence type="ECO:0000256" key="4">
    <source>
        <dbReference type="ARBA" id="ARBA00022840"/>
    </source>
</evidence>
<feature type="non-terminal residue" evidence="8">
    <location>
        <position position="316"/>
    </location>
</feature>
<dbReference type="EMBL" id="JBHPBY010000744">
    <property type="protein sequence ID" value="MFC1854163.1"/>
    <property type="molecule type" value="Genomic_DNA"/>
</dbReference>
<dbReference type="PROSITE" id="PS00108">
    <property type="entry name" value="PROTEIN_KINASE_ST"/>
    <property type="match status" value="1"/>
</dbReference>
<feature type="compositionally biased region" description="Polar residues" evidence="6">
    <location>
        <begin position="285"/>
        <end position="300"/>
    </location>
</feature>
<feature type="binding site" evidence="5">
    <location>
        <position position="38"/>
    </location>
    <ligand>
        <name>ATP</name>
        <dbReference type="ChEBI" id="CHEBI:30616"/>
    </ligand>
</feature>
<evidence type="ECO:0000256" key="3">
    <source>
        <dbReference type="ARBA" id="ARBA00022777"/>
    </source>
</evidence>
<accession>A0ABV6Z6V9</accession>
<dbReference type="InterPro" id="IPR008271">
    <property type="entry name" value="Ser/Thr_kinase_AS"/>
</dbReference>
<evidence type="ECO:0000313" key="8">
    <source>
        <dbReference type="EMBL" id="MFC1854163.1"/>
    </source>
</evidence>
<keyword evidence="4 5" id="KW-0067">ATP-binding</keyword>
<reference evidence="8 9" key="1">
    <citation type="submission" date="2024-09" db="EMBL/GenBank/DDBJ databases">
        <title>Laminarin stimulates single cell rates of sulfate reduction while oxygen inhibits transcriptomic activity in coastal marine sediment.</title>
        <authorList>
            <person name="Lindsay M."/>
            <person name="Orcutt B."/>
            <person name="Emerson D."/>
            <person name="Stepanauskas R."/>
            <person name="D'Angelo T."/>
        </authorList>
    </citation>
    <scope>NUCLEOTIDE SEQUENCE [LARGE SCALE GENOMIC DNA]</scope>
    <source>
        <strain evidence="8">SAG AM-311-K15</strain>
    </source>
</reference>
<evidence type="ECO:0000256" key="1">
    <source>
        <dbReference type="ARBA" id="ARBA00022679"/>
    </source>
</evidence>
<keyword evidence="8" id="KW-0723">Serine/threonine-protein kinase</keyword>
<feature type="domain" description="Protein kinase" evidence="7">
    <location>
        <begin position="9"/>
        <end position="269"/>
    </location>
</feature>
<comment type="caution">
    <text evidence="8">The sequence shown here is derived from an EMBL/GenBank/DDBJ whole genome shotgun (WGS) entry which is preliminary data.</text>
</comment>
<name>A0ABV6Z6V9_UNCC1</name>
<dbReference type="InterPro" id="IPR017441">
    <property type="entry name" value="Protein_kinase_ATP_BS"/>
</dbReference>
<gene>
    <name evidence="8" type="ORF">ACFL27_28600</name>
</gene>
<proteinExistence type="predicted"/>
<evidence type="ECO:0000313" key="9">
    <source>
        <dbReference type="Proteomes" id="UP001594351"/>
    </source>
</evidence>
<dbReference type="Pfam" id="PF00069">
    <property type="entry name" value="Pkinase"/>
    <property type="match status" value="1"/>
</dbReference>
<dbReference type="PANTHER" id="PTHR43289">
    <property type="entry name" value="MITOGEN-ACTIVATED PROTEIN KINASE KINASE KINASE 20-RELATED"/>
    <property type="match status" value="1"/>
</dbReference>
<evidence type="ECO:0000256" key="6">
    <source>
        <dbReference type="SAM" id="MobiDB-lite"/>
    </source>
</evidence>
<dbReference type="PROSITE" id="PS00107">
    <property type="entry name" value="PROTEIN_KINASE_ATP"/>
    <property type="match status" value="1"/>
</dbReference>
<dbReference type="Gene3D" id="3.30.200.20">
    <property type="entry name" value="Phosphorylase Kinase, domain 1"/>
    <property type="match status" value="1"/>
</dbReference>
<dbReference type="PANTHER" id="PTHR43289:SF6">
    <property type="entry name" value="SERINE_THREONINE-PROTEIN KINASE NEKL-3"/>
    <property type="match status" value="1"/>
</dbReference>
<keyword evidence="3 8" id="KW-0418">Kinase</keyword>
<keyword evidence="9" id="KW-1185">Reference proteome</keyword>
<evidence type="ECO:0000256" key="2">
    <source>
        <dbReference type="ARBA" id="ARBA00022741"/>
    </source>
</evidence>
<feature type="region of interest" description="Disordered" evidence="6">
    <location>
        <begin position="280"/>
        <end position="301"/>
    </location>
</feature>
<organism evidence="8 9">
    <name type="scientific">candidate division CSSED10-310 bacterium</name>
    <dbReference type="NCBI Taxonomy" id="2855610"/>
    <lineage>
        <taxon>Bacteria</taxon>
        <taxon>Bacteria division CSSED10-310</taxon>
    </lineage>
</organism>
<protein>
    <submittedName>
        <fullName evidence="8">Serine/threonine protein kinase</fullName>
    </submittedName>
</protein>
<dbReference type="Proteomes" id="UP001594351">
    <property type="component" value="Unassembled WGS sequence"/>
</dbReference>
<evidence type="ECO:0000256" key="5">
    <source>
        <dbReference type="PROSITE-ProRule" id="PRU10141"/>
    </source>
</evidence>
<dbReference type="InterPro" id="IPR011009">
    <property type="entry name" value="Kinase-like_dom_sf"/>
</dbReference>
<keyword evidence="1" id="KW-0808">Transferase</keyword>
<dbReference type="PROSITE" id="PS50011">
    <property type="entry name" value="PROTEIN_KINASE_DOM"/>
    <property type="match status" value="1"/>
</dbReference>
<dbReference type="SUPFAM" id="SSF56112">
    <property type="entry name" value="Protein kinase-like (PK-like)"/>
    <property type="match status" value="1"/>
</dbReference>
<keyword evidence="2 5" id="KW-0547">Nucleotide-binding</keyword>
<dbReference type="GO" id="GO:0004674">
    <property type="term" value="F:protein serine/threonine kinase activity"/>
    <property type="evidence" value="ECO:0007669"/>
    <property type="project" value="UniProtKB-KW"/>
</dbReference>
<dbReference type="Gene3D" id="1.10.510.10">
    <property type="entry name" value="Transferase(Phosphotransferase) domain 1"/>
    <property type="match status" value="1"/>
</dbReference>